<protein>
    <submittedName>
        <fullName evidence="2">Uncharacterized protein</fullName>
    </submittedName>
</protein>
<dbReference type="Proteomes" id="UP000678393">
    <property type="component" value="Unassembled WGS sequence"/>
</dbReference>
<evidence type="ECO:0000313" key="3">
    <source>
        <dbReference type="Proteomes" id="UP000678393"/>
    </source>
</evidence>
<keyword evidence="3" id="KW-1185">Reference proteome</keyword>
<feature type="region of interest" description="Disordered" evidence="1">
    <location>
        <begin position="1"/>
        <end position="20"/>
    </location>
</feature>
<evidence type="ECO:0000313" key="2">
    <source>
        <dbReference type="EMBL" id="CAG5116033.1"/>
    </source>
</evidence>
<sequence length="101" mass="11001">QQQQQQQQQQALSSHSSLPSLQSAVMEAMILPRPSSTGSGYQIMADAFQAQSKMKLQRMMSVGTAEMLSQGPAGGQRPELKPSRSEDKPDVPRQTSRVSLS</sequence>
<evidence type="ECO:0000256" key="1">
    <source>
        <dbReference type="SAM" id="MobiDB-lite"/>
    </source>
</evidence>
<organism evidence="2 3">
    <name type="scientific">Candidula unifasciata</name>
    <dbReference type="NCBI Taxonomy" id="100452"/>
    <lineage>
        <taxon>Eukaryota</taxon>
        <taxon>Metazoa</taxon>
        <taxon>Spiralia</taxon>
        <taxon>Lophotrochozoa</taxon>
        <taxon>Mollusca</taxon>
        <taxon>Gastropoda</taxon>
        <taxon>Heterobranchia</taxon>
        <taxon>Euthyneura</taxon>
        <taxon>Panpulmonata</taxon>
        <taxon>Eupulmonata</taxon>
        <taxon>Stylommatophora</taxon>
        <taxon>Helicina</taxon>
        <taxon>Helicoidea</taxon>
        <taxon>Geomitridae</taxon>
        <taxon>Candidula</taxon>
    </lineage>
</organism>
<comment type="caution">
    <text evidence="2">The sequence shown here is derived from an EMBL/GenBank/DDBJ whole genome shotgun (WGS) entry which is preliminary data.</text>
</comment>
<feature type="region of interest" description="Disordered" evidence="1">
    <location>
        <begin position="62"/>
        <end position="101"/>
    </location>
</feature>
<dbReference type="AlphaFoldDB" id="A0A8S3YFP8"/>
<feature type="compositionally biased region" description="Basic and acidic residues" evidence="1">
    <location>
        <begin position="78"/>
        <end position="91"/>
    </location>
</feature>
<feature type="non-terminal residue" evidence="2">
    <location>
        <position position="1"/>
    </location>
</feature>
<proteinExistence type="predicted"/>
<feature type="non-terminal residue" evidence="2">
    <location>
        <position position="101"/>
    </location>
</feature>
<reference evidence="2" key="1">
    <citation type="submission" date="2021-04" db="EMBL/GenBank/DDBJ databases">
        <authorList>
            <consortium name="Molecular Ecology Group"/>
        </authorList>
    </citation>
    <scope>NUCLEOTIDE SEQUENCE</scope>
</reference>
<dbReference type="EMBL" id="CAJHNH020000202">
    <property type="protein sequence ID" value="CAG5116033.1"/>
    <property type="molecule type" value="Genomic_DNA"/>
</dbReference>
<gene>
    <name evidence="2" type="ORF">CUNI_LOCUS1591</name>
</gene>
<name>A0A8S3YFP8_9EUPU</name>
<accession>A0A8S3YFP8</accession>